<protein>
    <submittedName>
        <fullName evidence="4">Sialate O-acetylesterase</fullName>
    </submittedName>
</protein>
<feature type="chain" id="PRO_5040890771" evidence="2">
    <location>
        <begin position="24"/>
        <end position="660"/>
    </location>
</feature>
<dbReference type="AlphaFoldDB" id="A0A9X2KTV9"/>
<keyword evidence="1" id="KW-0378">Hydrolase</keyword>
<dbReference type="Gene3D" id="2.60.120.260">
    <property type="entry name" value="Galactose-binding domain-like"/>
    <property type="match status" value="1"/>
</dbReference>
<evidence type="ECO:0000313" key="5">
    <source>
        <dbReference type="Proteomes" id="UP001139319"/>
    </source>
</evidence>
<reference evidence="4" key="1">
    <citation type="submission" date="2022-05" db="EMBL/GenBank/DDBJ databases">
        <authorList>
            <person name="Sun H.-N."/>
        </authorList>
    </citation>
    <scope>NUCLEOTIDE SEQUENCE</scope>
    <source>
        <strain evidence="4">HB14</strain>
    </source>
</reference>
<dbReference type="RefSeq" id="WP_253967986.1">
    <property type="nucleotide sequence ID" value="NZ_JAMFTH010000002.1"/>
</dbReference>
<feature type="domain" description="Sialate O-acetylesterase" evidence="3">
    <location>
        <begin position="107"/>
        <end position="229"/>
    </location>
</feature>
<comment type="caution">
    <text evidence="4">The sequence shown here is derived from an EMBL/GenBank/DDBJ whole genome shotgun (WGS) entry which is preliminary data.</text>
</comment>
<dbReference type="GO" id="GO:0005975">
    <property type="term" value="P:carbohydrate metabolic process"/>
    <property type="evidence" value="ECO:0007669"/>
    <property type="project" value="InterPro"/>
</dbReference>
<evidence type="ECO:0000256" key="2">
    <source>
        <dbReference type="SAM" id="SignalP"/>
    </source>
</evidence>
<sequence>MLIKKFTALLALAASTSVQLAQAEVIPNRLLTEGAVLQRQQPLTLWGQADPDEAIKVSLNGEQVGSFNADNNGRWHWEGDTYPAGGPHTLVIEGDNRIELSDIYFGDVWLAAGQSNMEMKMSNIKERYAAVLAQSDNPRIRHFQVPKNAVYDGPQNDLPGGEWLAANPDNALNFSAVGYFFARQIERTQNVPVGIIMNAYGGSGAQAWMSPEALKNYPHYVEQAKRNAQPGYVDDAKAADNAKAAPWYENLHKADQGTHAQPQWSATELDDSDWQPVNLPGQWSDSGIEDLNGVLWLRKTISVPESAAGQAGMLRLGRIVDADTAYINGQKVGNTTYLYPQRRYSIPEGLLTAGDNTIVVRAVTNAGNGGFVKDKPYRLEAGDTHVSLEGEWRAKVGARVEPAPSREFWDMGQPVGIYNAMLAPMTPMPLKGVIWYQGESNAGKPEEYTTLLPAMIRQWRHEFGQPELPFIYAQLPGFGEPVDDPVQDGWANMRQAQTKVLSEPNTAMAVTIDLGEWNDIHPLNKKPVGERLALLARQQVYGETRLQAEAPAPYVMQVNDGQAFISTAHAYGGLTSKDGKPDGFAIAGKDGEFVWAEAELDGDLIRIWSDDVKEPVKVRYAWSDFPARANVYNSAGLPLMPFALELKPLNTQESATVEKP</sequence>
<organism evidence="4 5">
    <name type="scientific">Gilvimarinus xylanilyticus</name>
    <dbReference type="NCBI Taxonomy" id="2944139"/>
    <lineage>
        <taxon>Bacteria</taxon>
        <taxon>Pseudomonadati</taxon>
        <taxon>Pseudomonadota</taxon>
        <taxon>Gammaproteobacteria</taxon>
        <taxon>Cellvibrionales</taxon>
        <taxon>Cellvibrionaceae</taxon>
        <taxon>Gilvimarinus</taxon>
    </lineage>
</organism>
<dbReference type="PANTHER" id="PTHR22901">
    <property type="entry name" value="SIALATE O-ACETYLESTERASE"/>
    <property type="match status" value="1"/>
</dbReference>
<dbReference type="SUPFAM" id="SSF52266">
    <property type="entry name" value="SGNH hydrolase"/>
    <property type="match status" value="1"/>
</dbReference>
<evidence type="ECO:0000256" key="1">
    <source>
        <dbReference type="ARBA" id="ARBA00022801"/>
    </source>
</evidence>
<dbReference type="PANTHER" id="PTHR22901:SF0">
    <property type="entry name" value="SIALATE O-ACETYLESTERASE"/>
    <property type="match status" value="1"/>
</dbReference>
<dbReference type="GO" id="GO:0004553">
    <property type="term" value="F:hydrolase activity, hydrolyzing O-glycosyl compounds"/>
    <property type="evidence" value="ECO:0007669"/>
    <property type="project" value="InterPro"/>
</dbReference>
<dbReference type="Gene3D" id="3.40.50.1110">
    <property type="entry name" value="SGNH hydrolase"/>
    <property type="match status" value="1"/>
</dbReference>
<dbReference type="SUPFAM" id="SSF49785">
    <property type="entry name" value="Galactose-binding domain-like"/>
    <property type="match status" value="1"/>
</dbReference>
<accession>A0A9X2KTV9</accession>
<dbReference type="InterPro" id="IPR008979">
    <property type="entry name" value="Galactose-bd-like_sf"/>
</dbReference>
<feature type="domain" description="Sialate O-acetylesterase" evidence="3">
    <location>
        <begin position="416"/>
        <end position="521"/>
    </location>
</feature>
<name>A0A9X2KTV9_9GAMM</name>
<gene>
    <name evidence="4" type="ORF">M6D89_10340</name>
</gene>
<feature type="signal peptide" evidence="2">
    <location>
        <begin position="1"/>
        <end position="23"/>
    </location>
</feature>
<evidence type="ECO:0000259" key="3">
    <source>
        <dbReference type="Pfam" id="PF03629"/>
    </source>
</evidence>
<proteinExistence type="predicted"/>
<dbReference type="InterPro" id="IPR039329">
    <property type="entry name" value="SIAE"/>
</dbReference>
<evidence type="ECO:0000313" key="4">
    <source>
        <dbReference type="EMBL" id="MCP8899699.1"/>
    </source>
</evidence>
<dbReference type="Proteomes" id="UP001139319">
    <property type="component" value="Unassembled WGS sequence"/>
</dbReference>
<dbReference type="EMBL" id="JAMFTH010000002">
    <property type="protein sequence ID" value="MCP8899699.1"/>
    <property type="molecule type" value="Genomic_DNA"/>
</dbReference>
<reference evidence="4" key="2">
    <citation type="submission" date="2023-01" db="EMBL/GenBank/DDBJ databases">
        <title>Gilvimarinus xylanilyticus HB14 isolated from Caulerpa lentillifera aquaculture base in Hainan, China.</title>
        <authorList>
            <person name="Zhang Y.-J."/>
        </authorList>
    </citation>
    <scope>NUCLEOTIDE SEQUENCE</scope>
    <source>
        <strain evidence="4">HB14</strain>
    </source>
</reference>
<keyword evidence="5" id="KW-1185">Reference proteome</keyword>
<dbReference type="GO" id="GO:0001681">
    <property type="term" value="F:sialate O-acetylesterase activity"/>
    <property type="evidence" value="ECO:0007669"/>
    <property type="project" value="InterPro"/>
</dbReference>
<dbReference type="InterPro" id="IPR036514">
    <property type="entry name" value="SGNH_hydro_sf"/>
</dbReference>
<keyword evidence="2" id="KW-0732">Signal</keyword>
<dbReference type="Pfam" id="PF03629">
    <property type="entry name" value="SASA"/>
    <property type="match status" value="2"/>
</dbReference>
<dbReference type="InterPro" id="IPR005181">
    <property type="entry name" value="SASA"/>
</dbReference>